<evidence type="ECO:0000313" key="2">
    <source>
        <dbReference type="Proteomes" id="UP000010321"/>
    </source>
</evidence>
<gene>
    <name evidence="1" type="ORF">HMPREF9445_00117</name>
</gene>
<protein>
    <submittedName>
        <fullName evidence="1">Uncharacterized protein</fullName>
    </submittedName>
</protein>
<proteinExistence type="predicted"/>
<keyword evidence="2" id="KW-1185">Reference proteome</keyword>
<organism evidence="1 2">
    <name type="scientific">Bacteroides clarus YIT 12056</name>
    <dbReference type="NCBI Taxonomy" id="762984"/>
    <lineage>
        <taxon>Bacteria</taxon>
        <taxon>Pseudomonadati</taxon>
        <taxon>Bacteroidota</taxon>
        <taxon>Bacteroidia</taxon>
        <taxon>Bacteroidales</taxon>
        <taxon>Bacteroidaceae</taxon>
        <taxon>Bacteroides</taxon>
    </lineage>
</organism>
<evidence type="ECO:0000313" key="1">
    <source>
        <dbReference type="EMBL" id="EGF55152.1"/>
    </source>
</evidence>
<accession>A0ABP2KW49</accession>
<name>A0ABP2KW49_9BACE</name>
<dbReference type="Proteomes" id="UP000010321">
    <property type="component" value="Unassembled WGS sequence"/>
</dbReference>
<comment type="caution">
    <text evidence="1">The sequence shown here is derived from an EMBL/GenBank/DDBJ whole genome shotgun (WGS) entry which is preliminary data.</text>
</comment>
<sequence length="49" mass="6026">MQNRYLFLFNTVQYYSNPIYSRLLQKYFHPATNKNTIFTFYILGFFITS</sequence>
<reference evidence="1 2" key="1">
    <citation type="submission" date="2011-02" db="EMBL/GenBank/DDBJ databases">
        <authorList>
            <person name="Weinstock G."/>
            <person name="Sodergren E."/>
            <person name="Clifton S."/>
            <person name="Fulton L."/>
            <person name="Fulton B."/>
            <person name="Courtney L."/>
            <person name="Fronick C."/>
            <person name="Harrison M."/>
            <person name="Strong C."/>
            <person name="Farmer C."/>
            <person name="Delahaunty K."/>
            <person name="Markovic C."/>
            <person name="Hall O."/>
            <person name="Minx P."/>
            <person name="Tomlinson C."/>
            <person name="Mitreva M."/>
            <person name="Hou S."/>
            <person name="Chen J."/>
            <person name="Wollam A."/>
            <person name="Pepin K.H."/>
            <person name="Johnson M."/>
            <person name="Bhonagiri V."/>
            <person name="Zhang X."/>
            <person name="Suruliraj S."/>
            <person name="Warren W."/>
            <person name="Chinwalla A."/>
            <person name="Mardis E.R."/>
            <person name="Wilson R.K."/>
        </authorList>
    </citation>
    <scope>NUCLEOTIDE SEQUENCE [LARGE SCALE GENOMIC DNA]</scope>
    <source>
        <strain evidence="1 2">YIT 12056</strain>
    </source>
</reference>
<dbReference type="EMBL" id="AFBM01000001">
    <property type="protein sequence ID" value="EGF55152.1"/>
    <property type="molecule type" value="Genomic_DNA"/>
</dbReference>